<evidence type="ECO:0000256" key="2">
    <source>
        <dbReference type="ARBA" id="ARBA00023239"/>
    </source>
</evidence>
<reference evidence="4" key="4">
    <citation type="journal article" date="2015" name="G3 (Bethesda)">
        <title>Genome sequences of three phytopathogenic species of the Magnaporthaceae family of fungi.</title>
        <authorList>
            <person name="Okagaki L.H."/>
            <person name="Nunes C.C."/>
            <person name="Sailsbery J."/>
            <person name="Clay B."/>
            <person name="Brown D."/>
            <person name="John T."/>
            <person name="Oh Y."/>
            <person name="Young N."/>
            <person name="Fitzgerald M."/>
            <person name="Haas B.J."/>
            <person name="Zeng Q."/>
            <person name="Young S."/>
            <person name="Adiconis X."/>
            <person name="Fan L."/>
            <person name="Levin J.Z."/>
            <person name="Mitchell T.K."/>
            <person name="Okubara P.A."/>
            <person name="Farman M.L."/>
            <person name="Kohn L.M."/>
            <person name="Birren B."/>
            <person name="Ma L.-J."/>
            <person name="Dean R.A."/>
        </authorList>
    </citation>
    <scope>NUCLEOTIDE SEQUENCE</scope>
    <source>
        <strain evidence="4">ATCC 64411 / 73-15</strain>
    </source>
</reference>
<dbReference type="OrthoDB" id="2018133at2759"/>
<dbReference type="CDD" id="cd06558">
    <property type="entry name" value="crotonase-like"/>
    <property type="match status" value="1"/>
</dbReference>
<proteinExistence type="inferred from homology"/>
<keyword evidence="5" id="KW-1185">Reference proteome</keyword>
<keyword evidence="2" id="KW-0456">Lyase</keyword>
<dbReference type="EMBL" id="GL876971">
    <property type="protein sequence ID" value="KLU88188.1"/>
    <property type="molecule type" value="Genomic_DNA"/>
</dbReference>
<dbReference type="OMA" id="MCADIVI"/>
<dbReference type="InterPro" id="IPR029045">
    <property type="entry name" value="ClpP/crotonase-like_dom_sf"/>
</dbReference>
<dbReference type="Proteomes" id="UP000011715">
    <property type="component" value="Unassembled WGS sequence"/>
</dbReference>
<reference evidence="5" key="2">
    <citation type="submission" date="2010-05" db="EMBL/GenBank/DDBJ databases">
        <title>The genome sequence of Magnaporthe poae strain ATCC 64411.</title>
        <authorList>
            <person name="Ma L.-J."/>
            <person name="Dead R."/>
            <person name="Young S."/>
            <person name="Zeng Q."/>
            <person name="Koehrsen M."/>
            <person name="Alvarado L."/>
            <person name="Berlin A."/>
            <person name="Chapman S.B."/>
            <person name="Chen Z."/>
            <person name="Freedman E."/>
            <person name="Gellesch M."/>
            <person name="Goldberg J."/>
            <person name="Griggs A."/>
            <person name="Gujja S."/>
            <person name="Heilman E.R."/>
            <person name="Heiman D."/>
            <person name="Hepburn T."/>
            <person name="Howarth C."/>
            <person name="Jen D."/>
            <person name="Larson L."/>
            <person name="Mehta T."/>
            <person name="Neiman D."/>
            <person name="Pearson M."/>
            <person name="Roberts A."/>
            <person name="Saif S."/>
            <person name="Shea T."/>
            <person name="Shenoy N."/>
            <person name="Sisk P."/>
            <person name="Stolte C."/>
            <person name="Sykes S."/>
            <person name="Walk T."/>
            <person name="White J."/>
            <person name="Yandava C."/>
            <person name="Haas B."/>
            <person name="Nusbaum C."/>
            <person name="Birren B."/>
        </authorList>
    </citation>
    <scope>NUCLEOTIDE SEQUENCE [LARGE SCALE GENOMIC DNA]</scope>
    <source>
        <strain evidence="5">ATCC 64411 / 73-15</strain>
    </source>
</reference>
<protein>
    <submittedName>
        <fullName evidence="3">Enoyl-CoA hydratase/isomerase</fullName>
    </submittedName>
</protein>
<comment type="similarity">
    <text evidence="1">Belongs to the enoyl-CoA hydratase/isomerase family.</text>
</comment>
<keyword evidence="3" id="KW-0413">Isomerase</keyword>
<dbReference type="Gene3D" id="1.10.12.10">
    <property type="entry name" value="Lyase 2-enoyl-coa Hydratase, Chain A, domain 2"/>
    <property type="match status" value="1"/>
</dbReference>
<dbReference type="GO" id="GO:0016829">
    <property type="term" value="F:lyase activity"/>
    <property type="evidence" value="ECO:0007669"/>
    <property type="project" value="UniProtKB-KW"/>
</dbReference>
<sequence length="279" mass="29737">MSEQDLRALEHAMAAMPGNPILVMRSIPCPGVVVLTLNRPEKRNALSQVLINNLLRELTLASNDPAVKAVVLSGGPAFFCAGADIKEISEIDAEGARKHRYLEDLCNGMSSFRKPIFAAVEAMALGGGFEICLMCDLIFASKGCKFGLPEVKIGLIPGAGGTQRLTNAVGKYQAMKMILFGTIIDVDEASSHGLIAGTFQPGGVLDGAVKVAQQVAGLSSTAVQLAKEAVCRSDSLGRDDDFERSLYYFSFGTAHKREGISAFLQKRQPDWEGADRGAS</sequence>
<dbReference type="GO" id="GO:0005739">
    <property type="term" value="C:mitochondrion"/>
    <property type="evidence" value="ECO:0007669"/>
    <property type="project" value="TreeGrafter"/>
</dbReference>
<dbReference type="VEuPathDB" id="FungiDB:MAPG_07175"/>
<dbReference type="InterPro" id="IPR001753">
    <property type="entry name" value="Enoyl-CoA_hydra/iso"/>
</dbReference>
<dbReference type="EnsemblFungi" id="MAPG_07175T0">
    <property type="protein sequence ID" value="MAPG_07175T0"/>
    <property type="gene ID" value="MAPG_07175"/>
</dbReference>
<gene>
    <name evidence="3" type="ORF">MAPG_07175</name>
</gene>
<evidence type="ECO:0000313" key="4">
    <source>
        <dbReference type="EnsemblFungi" id="MAPG_07175T0"/>
    </source>
</evidence>
<dbReference type="PANTHER" id="PTHR11941:SF166">
    <property type="entry name" value="ENOYL-COA HYDRATASE_ISOMERASE FAMILY PROTEIN (AFU_ORTHOLOGUE AFUA_8G01210)"/>
    <property type="match status" value="1"/>
</dbReference>
<dbReference type="eggNOG" id="KOG1680">
    <property type="taxonomic scope" value="Eukaryota"/>
</dbReference>
<dbReference type="GO" id="GO:0006635">
    <property type="term" value="P:fatty acid beta-oxidation"/>
    <property type="evidence" value="ECO:0007669"/>
    <property type="project" value="TreeGrafter"/>
</dbReference>
<dbReference type="Gene3D" id="3.90.226.10">
    <property type="entry name" value="2-enoyl-CoA Hydratase, Chain A, domain 1"/>
    <property type="match status" value="1"/>
</dbReference>
<name>A0A0C4E3Z3_MAGP6</name>
<reference evidence="4" key="5">
    <citation type="submission" date="2015-06" db="UniProtKB">
        <authorList>
            <consortium name="EnsemblFungi"/>
        </authorList>
    </citation>
    <scope>IDENTIFICATION</scope>
    <source>
        <strain evidence="4">ATCC 64411</strain>
    </source>
</reference>
<dbReference type="EMBL" id="ADBL01001734">
    <property type="status" value="NOT_ANNOTATED_CDS"/>
    <property type="molecule type" value="Genomic_DNA"/>
</dbReference>
<dbReference type="AlphaFoldDB" id="A0A0C4E3Z3"/>
<reference evidence="3" key="1">
    <citation type="submission" date="2010-05" db="EMBL/GenBank/DDBJ databases">
        <title>The Genome Sequence of Magnaporthe poae strain ATCC 64411.</title>
        <authorList>
            <consortium name="The Broad Institute Genome Sequencing Platform"/>
            <consortium name="Broad Institute Genome Sequencing Center for Infectious Disease"/>
            <person name="Ma L.-J."/>
            <person name="Dead R."/>
            <person name="Young S."/>
            <person name="Zeng Q."/>
            <person name="Koehrsen M."/>
            <person name="Alvarado L."/>
            <person name="Berlin A."/>
            <person name="Chapman S.B."/>
            <person name="Chen Z."/>
            <person name="Freedman E."/>
            <person name="Gellesch M."/>
            <person name="Goldberg J."/>
            <person name="Griggs A."/>
            <person name="Gujja S."/>
            <person name="Heilman E.R."/>
            <person name="Heiman D."/>
            <person name="Hepburn T."/>
            <person name="Howarth C."/>
            <person name="Jen D."/>
            <person name="Larson L."/>
            <person name="Mehta T."/>
            <person name="Neiman D."/>
            <person name="Pearson M."/>
            <person name="Roberts A."/>
            <person name="Saif S."/>
            <person name="Shea T."/>
            <person name="Shenoy N."/>
            <person name="Sisk P."/>
            <person name="Stolte C."/>
            <person name="Sykes S."/>
            <person name="Walk T."/>
            <person name="White J."/>
            <person name="Yandava C."/>
            <person name="Haas B."/>
            <person name="Nusbaum C."/>
            <person name="Birren B."/>
        </authorList>
    </citation>
    <scope>NUCLEOTIDE SEQUENCE</scope>
    <source>
        <strain evidence="3">ATCC 64411</strain>
    </source>
</reference>
<accession>A0A0C4E3Z3</accession>
<dbReference type="STRING" id="644358.A0A0C4E3Z3"/>
<evidence type="ECO:0000313" key="3">
    <source>
        <dbReference type="EMBL" id="KLU88188.1"/>
    </source>
</evidence>
<evidence type="ECO:0000313" key="5">
    <source>
        <dbReference type="Proteomes" id="UP000011715"/>
    </source>
</evidence>
<reference evidence="3" key="3">
    <citation type="submission" date="2011-03" db="EMBL/GenBank/DDBJ databases">
        <title>Annotation of Magnaporthe poae ATCC 64411.</title>
        <authorList>
            <person name="Ma L.-J."/>
            <person name="Dead R."/>
            <person name="Young S.K."/>
            <person name="Zeng Q."/>
            <person name="Gargeya S."/>
            <person name="Fitzgerald M."/>
            <person name="Haas B."/>
            <person name="Abouelleil A."/>
            <person name="Alvarado L."/>
            <person name="Arachchi H.M."/>
            <person name="Berlin A."/>
            <person name="Brown A."/>
            <person name="Chapman S.B."/>
            <person name="Chen Z."/>
            <person name="Dunbar C."/>
            <person name="Freedman E."/>
            <person name="Gearin G."/>
            <person name="Gellesch M."/>
            <person name="Goldberg J."/>
            <person name="Griggs A."/>
            <person name="Gujja S."/>
            <person name="Heiman D."/>
            <person name="Howarth C."/>
            <person name="Larson L."/>
            <person name="Lui A."/>
            <person name="MacDonald P.J.P."/>
            <person name="Mehta T."/>
            <person name="Montmayeur A."/>
            <person name="Murphy C."/>
            <person name="Neiman D."/>
            <person name="Pearson M."/>
            <person name="Priest M."/>
            <person name="Roberts A."/>
            <person name="Saif S."/>
            <person name="Shea T."/>
            <person name="Shenoy N."/>
            <person name="Sisk P."/>
            <person name="Stolte C."/>
            <person name="Sykes S."/>
            <person name="Yandava C."/>
            <person name="Wortman J."/>
            <person name="Nusbaum C."/>
            <person name="Birren B."/>
        </authorList>
    </citation>
    <scope>NUCLEOTIDE SEQUENCE</scope>
    <source>
        <strain evidence="3">ATCC 64411</strain>
    </source>
</reference>
<dbReference type="SUPFAM" id="SSF52096">
    <property type="entry name" value="ClpP/crotonase"/>
    <property type="match status" value="1"/>
</dbReference>
<organism evidence="4 5">
    <name type="scientific">Magnaporthiopsis poae (strain ATCC 64411 / 73-15)</name>
    <name type="common">Kentucky bluegrass fungus</name>
    <name type="synonym">Magnaporthe poae</name>
    <dbReference type="NCBI Taxonomy" id="644358"/>
    <lineage>
        <taxon>Eukaryota</taxon>
        <taxon>Fungi</taxon>
        <taxon>Dikarya</taxon>
        <taxon>Ascomycota</taxon>
        <taxon>Pezizomycotina</taxon>
        <taxon>Sordariomycetes</taxon>
        <taxon>Sordariomycetidae</taxon>
        <taxon>Magnaporthales</taxon>
        <taxon>Magnaporthaceae</taxon>
        <taxon>Magnaporthiopsis</taxon>
    </lineage>
</organism>
<dbReference type="FunFam" id="3.90.226.10:FF:000009">
    <property type="entry name" value="Carnitinyl-CoA dehydratase"/>
    <property type="match status" value="1"/>
</dbReference>
<evidence type="ECO:0000256" key="1">
    <source>
        <dbReference type="ARBA" id="ARBA00005254"/>
    </source>
</evidence>
<dbReference type="Pfam" id="PF00378">
    <property type="entry name" value="ECH_1"/>
    <property type="match status" value="1"/>
</dbReference>
<dbReference type="PANTHER" id="PTHR11941">
    <property type="entry name" value="ENOYL-COA HYDRATASE-RELATED"/>
    <property type="match status" value="1"/>
</dbReference>
<dbReference type="GO" id="GO:0016853">
    <property type="term" value="F:isomerase activity"/>
    <property type="evidence" value="ECO:0007669"/>
    <property type="project" value="UniProtKB-KW"/>
</dbReference>
<dbReference type="InterPro" id="IPR014748">
    <property type="entry name" value="Enoyl-CoA_hydra_C"/>
</dbReference>